<dbReference type="Gene3D" id="2.70.98.10">
    <property type="match status" value="1"/>
</dbReference>
<organism evidence="1 2">
    <name type="scientific">Pseudoduganella rivuli</name>
    <dbReference type="NCBI Taxonomy" id="2666085"/>
    <lineage>
        <taxon>Bacteria</taxon>
        <taxon>Pseudomonadati</taxon>
        <taxon>Pseudomonadota</taxon>
        <taxon>Betaproteobacteria</taxon>
        <taxon>Burkholderiales</taxon>
        <taxon>Oxalobacteraceae</taxon>
        <taxon>Telluria group</taxon>
        <taxon>Pseudoduganella</taxon>
    </lineage>
</organism>
<dbReference type="AlphaFoldDB" id="A0A7X2IIV4"/>
<comment type="caution">
    <text evidence="1">The sequence shown here is derived from an EMBL/GenBank/DDBJ whole genome shotgun (WGS) entry which is preliminary data.</text>
</comment>
<dbReference type="GO" id="GO:0005975">
    <property type="term" value="P:carbohydrate metabolic process"/>
    <property type="evidence" value="ECO:0007669"/>
    <property type="project" value="InterPro"/>
</dbReference>
<evidence type="ECO:0000313" key="1">
    <source>
        <dbReference type="EMBL" id="MRV70283.1"/>
    </source>
</evidence>
<dbReference type="SUPFAM" id="SSF74650">
    <property type="entry name" value="Galactose mutarotase-like"/>
    <property type="match status" value="1"/>
</dbReference>
<protein>
    <recommendedName>
        <fullName evidence="3">Aldose 1-epimerase</fullName>
    </recommendedName>
</protein>
<keyword evidence="2" id="KW-1185">Reference proteome</keyword>
<sequence>MCAADTATPRPWRLQWAYGSAEVQSLGGMLGPVSLHLDHGRELDVMHVAPWHGMTAADNLPGILRRLRGEWPCVPFGRTDRPHDLPPGWQTRAADDEWGHGYASNHHWTCVAATATKVHLAIDYPATSAIARVERIIAADPYAPALDIALTVHARRAAHVPIGLHPTFRLPPMPGRVQVRLGHNEGVHSYPATAPGGISRLLPDTRSPGLDTMAGIDGALDLSRLPLAGPCEELLQVRAPQGGGDTPPFALHYLDYGACVGLWWDTAHLPDLMLWISNGGRINFPWMSRHLAIGAEPVNSLFDLGRVAQAPQGHPLADRLGVPLTPGQPWQTRYRIAAWNEAA</sequence>
<proteinExistence type="predicted"/>
<name>A0A7X2IIV4_9BURK</name>
<gene>
    <name evidence="1" type="ORF">GJ700_00925</name>
</gene>
<dbReference type="GO" id="GO:0030246">
    <property type="term" value="F:carbohydrate binding"/>
    <property type="evidence" value="ECO:0007669"/>
    <property type="project" value="InterPro"/>
</dbReference>
<reference evidence="1 2" key="1">
    <citation type="submission" date="2019-11" db="EMBL/GenBank/DDBJ databases">
        <title>Novel species isolated from a subtropical stream in China.</title>
        <authorList>
            <person name="Lu H."/>
        </authorList>
    </citation>
    <scope>NUCLEOTIDE SEQUENCE [LARGE SCALE GENOMIC DNA]</scope>
    <source>
        <strain evidence="1 2">FT92W</strain>
    </source>
</reference>
<accession>A0A7X2IIV4</accession>
<dbReference type="RefSeq" id="WP_154370775.1">
    <property type="nucleotide sequence ID" value="NZ_WKJJ01000001.1"/>
</dbReference>
<dbReference type="GO" id="GO:0003824">
    <property type="term" value="F:catalytic activity"/>
    <property type="evidence" value="ECO:0007669"/>
    <property type="project" value="InterPro"/>
</dbReference>
<evidence type="ECO:0000313" key="2">
    <source>
        <dbReference type="Proteomes" id="UP000446768"/>
    </source>
</evidence>
<dbReference type="Proteomes" id="UP000446768">
    <property type="component" value="Unassembled WGS sequence"/>
</dbReference>
<dbReference type="InterPro" id="IPR014718">
    <property type="entry name" value="GH-type_carb-bd"/>
</dbReference>
<dbReference type="EMBL" id="WKJJ01000001">
    <property type="protein sequence ID" value="MRV70283.1"/>
    <property type="molecule type" value="Genomic_DNA"/>
</dbReference>
<evidence type="ECO:0008006" key="3">
    <source>
        <dbReference type="Google" id="ProtNLM"/>
    </source>
</evidence>
<dbReference type="InterPro" id="IPR011013">
    <property type="entry name" value="Gal_mutarotase_sf_dom"/>
</dbReference>